<protein>
    <submittedName>
        <fullName evidence="2">Uncharacterized protein</fullName>
    </submittedName>
</protein>
<dbReference type="EMBL" id="GBXM01004343">
    <property type="protein sequence ID" value="JAI04235.1"/>
    <property type="molecule type" value="Transcribed_RNA"/>
</dbReference>
<accession>A0A0E9XNM3</accession>
<reference evidence="2" key="2">
    <citation type="journal article" date="2015" name="Fish Shellfish Immunol.">
        <title>Early steps in the European eel (Anguilla anguilla)-Vibrio vulnificus interaction in the gills: Role of the RtxA13 toxin.</title>
        <authorList>
            <person name="Callol A."/>
            <person name="Pajuelo D."/>
            <person name="Ebbesson L."/>
            <person name="Teles M."/>
            <person name="MacKenzie S."/>
            <person name="Amaro C."/>
        </authorList>
    </citation>
    <scope>NUCLEOTIDE SEQUENCE</scope>
</reference>
<name>A0A0E9XNM3_ANGAN</name>
<dbReference type="AlphaFoldDB" id="A0A0E9XNM3"/>
<evidence type="ECO:0000256" key="1">
    <source>
        <dbReference type="SAM" id="Phobius"/>
    </source>
</evidence>
<reference evidence="2" key="1">
    <citation type="submission" date="2014-11" db="EMBL/GenBank/DDBJ databases">
        <authorList>
            <person name="Amaro Gonzalez C."/>
        </authorList>
    </citation>
    <scope>NUCLEOTIDE SEQUENCE</scope>
</reference>
<sequence>MHFRDEHTFMFTAVNVRWFTRPINCCQSCIAKKKNSLGEPQNVNIDRRHQKQDCVIQRYILCISPVIHIYCMFALLENLKKNIERLVYATYVS</sequence>
<keyword evidence="1" id="KW-1133">Transmembrane helix</keyword>
<keyword evidence="1" id="KW-0812">Transmembrane</keyword>
<feature type="transmembrane region" description="Helical" evidence="1">
    <location>
        <begin position="56"/>
        <end position="76"/>
    </location>
</feature>
<evidence type="ECO:0000313" key="2">
    <source>
        <dbReference type="EMBL" id="JAI04235.1"/>
    </source>
</evidence>
<keyword evidence="1" id="KW-0472">Membrane</keyword>
<proteinExistence type="predicted"/>
<organism evidence="2">
    <name type="scientific">Anguilla anguilla</name>
    <name type="common">European freshwater eel</name>
    <name type="synonym">Muraena anguilla</name>
    <dbReference type="NCBI Taxonomy" id="7936"/>
    <lineage>
        <taxon>Eukaryota</taxon>
        <taxon>Metazoa</taxon>
        <taxon>Chordata</taxon>
        <taxon>Craniata</taxon>
        <taxon>Vertebrata</taxon>
        <taxon>Euteleostomi</taxon>
        <taxon>Actinopterygii</taxon>
        <taxon>Neopterygii</taxon>
        <taxon>Teleostei</taxon>
        <taxon>Anguilliformes</taxon>
        <taxon>Anguillidae</taxon>
        <taxon>Anguilla</taxon>
    </lineage>
</organism>